<sequence length="411" mass="47479">MLSKLNYSICSVSTDGLPSIVTTGRSQSPTPSTYYATSGQHLSTRRAHSGVSAADIQASILRTLRSGNYDPNSPPSVVTNKGTPILVRLLIHRMVWFENQVEVHITLKEQWHDQRLQTNSRIPVAFPIPDDTKIWEPDTYFSNGVEKKLGDKLFRIVEESGYIRTNRMISVKVPFKEESRFPFINRKKFRLHRYSTNDVIYQWPPTFVPVELADQVLSDRYKNESYEIQDCTKKYSPDTHSCLEINLTFVGPVKQGIFKVFLPSLLLVFASWLHFWINGSWSVPRTLSAAGPFFVFAIMLLFFPNLYEDYAKETRTWFVTCLIFTFISFAEYFLVICCGSRRTLRYTNGILEQEHMGKENFLTLNDEWNGKAPDSRQTMIRADSSLDIVSRLAFPLLFFIFLTIYLLVQFL</sequence>
<evidence type="ECO:0000256" key="8">
    <source>
        <dbReference type="ARBA" id="ARBA00023065"/>
    </source>
</evidence>
<keyword evidence="5 11" id="KW-0812">Transmembrane</keyword>
<keyword evidence="6" id="KW-0732">Signal</keyword>
<feature type="transmembrane region" description="Helical" evidence="11">
    <location>
        <begin position="388"/>
        <end position="408"/>
    </location>
</feature>
<dbReference type="PANTHER" id="PTHR18945">
    <property type="entry name" value="NEUROTRANSMITTER GATED ION CHANNEL"/>
    <property type="match status" value="1"/>
</dbReference>
<evidence type="ECO:0000256" key="2">
    <source>
        <dbReference type="ARBA" id="ARBA00004236"/>
    </source>
</evidence>
<evidence type="ECO:0000256" key="10">
    <source>
        <dbReference type="ARBA" id="ARBA00023303"/>
    </source>
</evidence>
<reference evidence="14" key="1">
    <citation type="submission" date="2017-02" db="UniProtKB">
        <authorList>
            <consortium name="WormBaseParasite"/>
        </authorList>
    </citation>
    <scope>IDENTIFICATION</scope>
</reference>
<dbReference type="Pfam" id="PF02931">
    <property type="entry name" value="Neur_chan_LBD"/>
    <property type="match status" value="1"/>
</dbReference>
<dbReference type="InterPro" id="IPR006202">
    <property type="entry name" value="Neur_chan_lig-bd"/>
</dbReference>
<dbReference type="InterPro" id="IPR006201">
    <property type="entry name" value="Neur_channel"/>
</dbReference>
<dbReference type="WBParaSite" id="SMUV_0000779701-mRNA-1">
    <property type="protein sequence ID" value="SMUV_0000779701-mRNA-1"/>
    <property type="gene ID" value="SMUV_0000779701"/>
</dbReference>
<dbReference type="InterPro" id="IPR038050">
    <property type="entry name" value="Neuro_actylchol_rec"/>
</dbReference>
<evidence type="ECO:0000313" key="13">
    <source>
        <dbReference type="Proteomes" id="UP000046393"/>
    </source>
</evidence>
<dbReference type="Gene3D" id="1.20.58.390">
    <property type="entry name" value="Neurotransmitter-gated ion-channel transmembrane domain"/>
    <property type="match status" value="1"/>
</dbReference>
<evidence type="ECO:0000256" key="4">
    <source>
        <dbReference type="ARBA" id="ARBA00022475"/>
    </source>
</evidence>
<dbReference type="InterPro" id="IPR036734">
    <property type="entry name" value="Neur_chan_lig-bd_sf"/>
</dbReference>
<evidence type="ECO:0000256" key="1">
    <source>
        <dbReference type="ARBA" id="ARBA00004141"/>
    </source>
</evidence>
<evidence type="ECO:0000256" key="7">
    <source>
        <dbReference type="ARBA" id="ARBA00022989"/>
    </source>
</evidence>
<dbReference type="GO" id="GO:0005230">
    <property type="term" value="F:extracellular ligand-gated monoatomic ion channel activity"/>
    <property type="evidence" value="ECO:0007669"/>
    <property type="project" value="InterPro"/>
</dbReference>
<evidence type="ECO:0000256" key="9">
    <source>
        <dbReference type="ARBA" id="ARBA00023136"/>
    </source>
</evidence>
<evidence type="ECO:0000313" key="14">
    <source>
        <dbReference type="WBParaSite" id="SMUV_0000779701-mRNA-1"/>
    </source>
</evidence>
<keyword evidence="8" id="KW-0406">Ion transport</keyword>
<dbReference type="SUPFAM" id="SSF63712">
    <property type="entry name" value="Nicotinic receptor ligand binding domain-like"/>
    <property type="match status" value="1"/>
</dbReference>
<keyword evidence="7 11" id="KW-1133">Transmembrane helix</keyword>
<keyword evidence="9 11" id="KW-0472">Membrane</keyword>
<dbReference type="AlphaFoldDB" id="A0A0N5ASM1"/>
<accession>A0A0N5ASM1</accession>
<dbReference type="STRING" id="451379.A0A0N5ASM1"/>
<dbReference type="Gene3D" id="2.70.170.10">
    <property type="entry name" value="Neurotransmitter-gated ion-channel ligand-binding domain"/>
    <property type="match status" value="1"/>
</dbReference>
<dbReference type="SUPFAM" id="SSF90112">
    <property type="entry name" value="Neurotransmitter-gated ion-channel transmembrane pore"/>
    <property type="match status" value="1"/>
</dbReference>
<dbReference type="PRINTS" id="PR00253">
    <property type="entry name" value="GABAARECEPTR"/>
</dbReference>
<keyword evidence="4" id="KW-1003">Cell membrane</keyword>
<evidence type="ECO:0000256" key="11">
    <source>
        <dbReference type="SAM" id="Phobius"/>
    </source>
</evidence>
<organism evidence="13 14">
    <name type="scientific">Syphacia muris</name>
    <dbReference type="NCBI Taxonomy" id="451379"/>
    <lineage>
        <taxon>Eukaryota</taxon>
        <taxon>Metazoa</taxon>
        <taxon>Ecdysozoa</taxon>
        <taxon>Nematoda</taxon>
        <taxon>Chromadorea</taxon>
        <taxon>Rhabditida</taxon>
        <taxon>Spirurina</taxon>
        <taxon>Oxyuridomorpha</taxon>
        <taxon>Oxyuroidea</taxon>
        <taxon>Oxyuridae</taxon>
        <taxon>Syphacia</taxon>
    </lineage>
</organism>
<protein>
    <submittedName>
        <fullName evidence="14">Neur_chan_LBD domain-containing protein</fullName>
    </submittedName>
</protein>
<evidence type="ECO:0000256" key="3">
    <source>
        <dbReference type="ARBA" id="ARBA00022448"/>
    </source>
</evidence>
<dbReference type="Proteomes" id="UP000046393">
    <property type="component" value="Unplaced"/>
</dbReference>
<dbReference type="GO" id="GO:0005886">
    <property type="term" value="C:plasma membrane"/>
    <property type="evidence" value="ECO:0007669"/>
    <property type="project" value="UniProtKB-SubCell"/>
</dbReference>
<evidence type="ECO:0000256" key="6">
    <source>
        <dbReference type="ARBA" id="ARBA00022729"/>
    </source>
</evidence>
<keyword evidence="10" id="KW-0407">Ion channel</keyword>
<keyword evidence="3" id="KW-0813">Transport</keyword>
<feature type="transmembrane region" description="Helical" evidence="11">
    <location>
        <begin position="316"/>
        <end position="335"/>
    </location>
</feature>
<keyword evidence="13" id="KW-1185">Reference proteome</keyword>
<comment type="subcellular location">
    <subcellularLocation>
        <location evidence="2">Cell membrane</location>
    </subcellularLocation>
    <subcellularLocation>
        <location evidence="1">Membrane</location>
        <topology evidence="1">Multi-pass membrane protein</topology>
    </subcellularLocation>
</comment>
<dbReference type="InterPro" id="IPR036719">
    <property type="entry name" value="Neuro-gated_channel_TM_sf"/>
</dbReference>
<dbReference type="GO" id="GO:0004888">
    <property type="term" value="F:transmembrane signaling receptor activity"/>
    <property type="evidence" value="ECO:0007669"/>
    <property type="project" value="InterPro"/>
</dbReference>
<feature type="transmembrane region" description="Helical" evidence="11">
    <location>
        <begin position="287"/>
        <end position="304"/>
    </location>
</feature>
<dbReference type="InterPro" id="IPR006028">
    <property type="entry name" value="GABAA/Glycine_rcpt"/>
</dbReference>
<name>A0A0N5ASM1_9BILA</name>
<proteinExistence type="predicted"/>
<feature type="transmembrane region" description="Helical" evidence="11">
    <location>
        <begin position="256"/>
        <end position="275"/>
    </location>
</feature>
<evidence type="ECO:0000256" key="5">
    <source>
        <dbReference type="ARBA" id="ARBA00022692"/>
    </source>
</evidence>
<feature type="domain" description="Neurotransmitter-gated ion-channel ligand-binding" evidence="12">
    <location>
        <begin position="59"/>
        <end position="242"/>
    </location>
</feature>
<evidence type="ECO:0000259" key="12">
    <source>
        <dbReference type="Pfam" id="PF02931"/>
    </source>
</evidence>